<feature type="compositionally biased region" description="Basic and acidic residues" evidence="1">
    <location>
        <begin position="91"/>
        <end position="131"/>
    </location>
</feature>
<sequence length="232" mass="24421">MYRTPLARISRSAAPNVARRTYAATTGGNPVPPEVQPKTGHTTDTPPRADGIKTPKTNPSGGNGPLIAAVVAVAAGAGYWYSTTSESHGEAAKGHAKAAKNEAEAGGKAAKDHLEAAGREAKAQAQREYDARTSQVQHAANDAARSVKEGAQARYDAARSGTVQTYEDAKATAHQKVEDAKKAAEQAKEKAESTASSWWSWGSKKTDEKKSQVAGKVEEGADKVKAEARKRE</sequence>
<protein>
    <submittedName>
        <fullName evidence="2">Uncharacterized protein</fullName>
    </submittedName>
</protein>
<dbReference type="EMBL" id="KN822999">
    <property type="protein sequence ID" value="KIO28051.1"/>
    <property type="molecule type" value="Genomic_DNA"/>
</dbReference>
<gene>
    <name evidence="2" type="ORF">M407DRAFT_243152</name>
</gene>
<name>A0A0C3QKT3_9AGAM</name>
<feature type="region of interest" description="Disordered" evidence="1">
    <location>
        <begin position="91"/>
        <end position="152"/>
    </location>
</feature>
<reference evidence="3" key="2">
    <citation type="submission" date="2015-01" db="EMBL/GenBank/DDBJ databases">
        <title>Evolutionary Origins and Diversification of the Mycorrhizal Mutualists.</title>
        <authorList>
            <consortium name="DOE Joint Genome Institute"/>
            <consortium name="Mycorrhizal Genomics Consortium"/>
            <person name="Kohler A."/>
            <person name="Kuo A."/>
            <person name="Nagy L.G."/>
            <person name="Floudas D."/>
            <person name="Copeland A."/>
            <person name="Barry K.W."/>
            <person name="Cichocki N."/>
            <person name="Veneault-Fourrey C."/>
            <person name="LaButti K."/>
            <person name="Lindquist E.A."/>
            <person name="Lipzen A."/>
            <person name="Lundell T."/>
            <person name="Morin E."/>
            <person name="Murat C."/>
            <person name="Riley R."/>
            <person name="Ohm R."/>
            <person name="Sun H."/>
            <person name="Tunlid A."/>
            <person name="Henrissat B."/>
            <person name="Grigoriev I.V."/>
            <person name="Hibbett D.S."/>
            <person name="Martin F."/>
        </authorList>
    </citation>
    <scope>NUCLEOTIDE SEQUENCE [LARGE SCALE GENOMIC DNA]</scope>
    <source>
        <strain evidence="3">MUT 4182</strain>
    </source>
</reference>
<feature type="compositionally biased region" description="Basic and acidic residues" evidence="1">
    <location>
        <begin position="204"/>
        <end position="232"/>
    </location>
</feature>
<organism evidence="2 3">
    <name type="scientific">Tulasnella calospora MUT 4182</name>
    <dbReference type="NCBI Taxonomy" id="1051891"/>
    <lineage>
        <taxon>Eukaryota</taxon>
        <taxon>Fungi</taxon>
        <taxon>Dikarya</taxon>
        <taxon>Basidiomycota</taxon>
        <taxon>Agaricomycotina</taxon>
        <taxon>Agaricomycetes</taxon>
        <taxon>Cantharellales</taxon>
        <taxon>Tulasnellaceae</taxon>
        <taxon>Tulasnella</taxon>
    </lineage>
</organism>
<keyword evidence="3" id="KW-1185">Reference proteome</keyword>
<dbReference type="OrthoDB" id="3229618at2759"/>
<dbReference type="HOGENOM" id="CLU_100706_1_0_1"/>
<evidence type="ECO:0000313" key="2">
    <source>
        <dbReference type="EMBL" id="KIO28051.1"/>
    </source>
</evidence>
<dbReference type="AlphaFoldDB" id="A0A0C3QKT3"/>
<feature type="region of interest" description="Disordered" evidence="1">
    <location>
        <begin position="177"/>
        <end position="232"/>
    </location>
</feature>
<dbReference type="STRING" id="1051891.A0A0C3QKT3"/>
<feature type="region of interest" description="Disordered" evidence="1">
    <location>
        <begin position="1"/>
        <end position="64"/>
    </location>
</feature>
<accession>A0A0C3QKT3</accession>
<dbReference type="Proteomes" id="UP000054248">
    <property type="component" value="Unassembled WGS sequence"/>
</dbReference>
<evidence type="ECO:0000256" key="1">
    <source>
        <dbReference type="SAM" id="MobiDB-lite"/>
    </source>
</evidence>
<reference evidence="2 3" key="1">
    <citation type="submission" date="2014-04" db="EMBL/GenBank/DDBJ databases">
        <authorList>
            <consortium name="DOE Joint Genome Institute"/>
            <person name="Kuo A."/>
            <person name="Girlanda M."/>
            <person name="Perotto S."/>
            <person name="Kohler A."/>
            <person name="Nagy L.G."/>
            <person name="Floudas D."/>
            <person name="Copeland A."/>
            <person name="Barry K.W."/>
            <person name="Cichocki N."/>
            <person name="Veneault-Fourrey C."/>
            <person name="LaButti K."/>
            <person name="Lindquist E.A."/>
            <person name="Lipzen A."/>
            <person name="Lundell T."/>
            <person name="Morin E."/>
            <person name="Murat C."/>
            <person name="Sun H."/>
            <person name="Tunlid A."/>
            <person name="Henrissat B."/>
            <person name="Grigoriev I.V."/>
            <person name="Hibbett D.S."/>
            <person name="Martin F."/>
            <person name="Nordberg H.P."/>
            <person name="Cantor M.N."/>
            <person name="Hua S.X."/>
        </authorList>
    </citation>
    <scope>NUCLEOTIDE SEQUENCE [LARGE SCALE GENOMIC DNA]</scope>
    <source>
        <strain evidence="2 3">MUT 4182</strain>
    </source>
</reference>
<feature type="compositionally biased region" description="Basic and acidic residues" evidence="1">
    <location>
        <begin position="177"/>
        <end position="192"/>
    </location>
</feature>
<proteinExistence type="predicted"/>
<evidence type="ECO:0000313" key="3">
    <source>
        <dbReference type="Proteomes" id="UP000054248"/>
    </source>
</evidence>